<accession>A0A1F4SDZ5</accession>
<name>A0A1F4SDZ5_UNCSA</name>
<comment type="caution">
    <text evidence="1">The sequence shown here is derived from an EMBL/GenBank/DDBJ whole genome shotgun (WGS) entry which is preliminary data.</text>
</comment>
<sequence length="288" mass="30442">MRKLFIFVIVLIWALSAASFGSEDGVSISPSQLILTGSGKNYSNNYVNNGIAGGVAIGFSTSLNYVSVANGEVTQVAASASSSISITEVKINGKSVVDGDFISSGNILTASIATTDTIDLNLSLITLDGNSFKFSDLSGNSSYDTSTGKLSFQLDITTNGSHSILIKAVNDTGNSDSVSYSFNSNSDDLVVSNLLVYPNPFNPNNGSLTISYQLSKNSNVSVFIFDAIGRLIYRQNYTLGQDGGRVGYNEVLWDGKTGMGNIVGNDIYFLRIVVDGKPLGKAKIAVIK</sequence>
<proteinExistence type="predicted"/>
<dbReference type="AlphaFoldDB" id="A0A1F4SDZ5"/>
<dbReference type="Gene3D" id="2.60.40.4070">
    <property type="match status" value="1"/>
</dbReference>
<organism evidence="1 2">
    <name type="scientific">candidate division WOR-1 bacterium RIFOXYB2_FULL_37_13</name>
    <dbReference type="NCBI Taxonomy" id="1802579"/>
    <lineage>
        <taxon>Bacteria</taxon>
        <taxon>Bacillati</taxon>
        <taxon>Saganbacteria</taxon>
    </lineage>
</organism>
<dbReference type="STRING" id="1802579.A2310_03400"/>
<protein>
    <recommendedName>
        <fullName evidence="3">FlgD Ig-like domain-containing protein</fullName>
    </recommendedName>
</protein>
<reference evidence="1 2" key="1">
    <citation type="journal article" date="2016" name="Nat. Commun.">
        <title>Thousands of microbial genomes shed light on interconnected biogeochemical processes in an aquifer system.</title>
        <authorList>
            <person name="Anantharaman K."/>
            <person name="Brown C.T."/>
            <person name="Hug L.A."/>
            <person name="Sharon I."/>
            <person name="Castelle C.J."/>
            <person name="Probst A.J."/>
            <person name="Thomas B.C."/>
            <person name="Singh A."/>
            <person name="Wilkins M.J."/>
            <person name="Karaoz U."/>
            <person name="Brodie E.L."/>
            <person name="Williams K.H."/>
            <person name="Hubbard S.S."/>
            <person name="Banfield J.F."/>
        </authorList>
    </citation>
    <scope>NUCLEOTIDE SEQUENCE [LARGE SCALE GENOMIC DNA]</scope>
</reference>
<evidence type="ECO:0000313" key="2">
    <source>
        <dbReference type="Proteomes" id="UP000178417"/>
    </source>
</evidence>
<evidence type="ECO:0008006" key="3">
    <source>
        <dbReference type="Google" id="ProtNLM"/>
    </source>
</evidence>
<dbReference type="EMBL" id="MEUB01000069">
    <property type="protein sequence ID" value="OGC18651.1"/>
    <property type="molecule type" value="Genomic_DNA"/>
</dbReference>
<gene>
    <name evidence="1" type="ORF">A2310_03400</name>
</gene>
<dbReference type="Proteomes" id="UP000178417">
    <property type="component" value="Unassembled WGS sequence"/>
</dbReference>
<evidence type="ECO:0000313" key="1">
    <source>
        <dbReference type="EMBL" id="OGC18651.1"/>
    </source>
</evidence>